<organism evidence="1 2">
    <name type="scientific">Chitiniphilus shinanonensis</name>
    <dbReference type="NCBI Taxonomy" id="553088"/>
    <lineage>
        <taxon>Bacteria</taxon>
        <taxon>Pseudomonadati</taxon>
        <taxon>Pseudomonadota</taxon>
        <taxon>Betaproteobacteria</taxon>
        <taxon>Neisseriales</taxon>
        <taxon>Chitinibacteraceae</taxon>
        <taxon>Chitiniphilus</taxon>
    </lineage>
</organism>
<accession>A0ABQ6BUQ9</accession>
<gene>
    <name evidence="1" type="ORF">GCM10007860_25810</name>
</gene>
<dbReference type="SUPFAM" id="SSF102114">
    <property type="entry name" value="Radical SAM enzymes"/>
    <property type="match status" value="1"/>
</dbReference>
<comment type="caution">
    <text evidence="1">The sequence shown here is derived from an EMBL/GenBank/DDBJ whole genome shotgun (WGS) entry which is preliminary data.</text>
</comment>
<reference evidence="2" key="1">
    <citation type="journal article" date="2019" name="Int. J. Syst. Evol. Microbiol.">
        <title>The Global Catalogue of Microorganisms (GCM) 10K type strain sequencing project: providing services to taxonomists for standard genome sequencing and annotation.</title>
        <authorList>
            <consortium name="The Broad Institute Genomics Platform"/>
            <consortium name="The Broad Institute Genome Sequencing Center for Infectious Disease"/>
            <person name="Wu L."/>
            <person name="Ma J."/>
        </authorList>
    </citation>
    <scope>NUCLEOTIDE SEQUENCE [LARGE SCALE GENOMIC DNA]</scope>
    <source>
        <strain evidence="2">NBRC 104970</strain>
    </source>
</reference>
<evidence type="ECO:0000313" key="2">
    <source>
        <dbReference type="Proteomes" id="UP001156836"/>
    </source>
</evidence>
<dbReference type="Proteomes" id="UP001156836">
    <property type="component" value="Unassembled WGS sequence"/>
</dbReference>
<protein>
    <recommendedName>
        <fullName evidence="3">Radical SAM domain protein</fullName>
    </recommendedName>
</protein>
<proteinExistence type="predicted"/>
<sequence>MDKVFAYCEARGQLPFFEFGGGEVTYLKWFGDFLQLIYERGGLVHIISNASSSLAWWERYVSCLHGASLSFHVEEIRDKTHFINVAQIAAACSTANLHINVMMLPERFDECLSLAQQMRDEVQCSIALQPLFHGFGSGGISGRFAYTVEQEAVMQSFTGNEPTKAIPQPRGVMLVTHQDGSVVRKTAFDLLVAGETNFQGWDCHAGIENIIVTFQGEIYRAWCMQDGPIGSIFDDILTLPAEPTRCRTTICQCGIDICSTKARQAVISKGARI</sequence>
<name>A0ABQ6BUQ9_9NEIS</name>
<dbReference type="EMBL" id="BSOZ01000046">
    <property type="protein sequence ID" value="GLS05428.1"/>
    <property type="molecule type" value="Genomic_DNA"/>
</dbReference>
<keyword evidence="2" id="KW-1185">Reference proteome</keyword>
<dbReference type="InterPro" id="IPR058240">
    <property type="entry name" value="rSAM_sf"/>
</dbReference>
<evidence type="ECO:0000313" key="1">
    <source>
        <dbReference type="EMBL" id="GLS05428.1"/>
    </source>
</evidence>
<evidence type="ECO:0008006" key="3">
    <source>
        <dbReference type="Google" id="ProtNLM"/>
    </source>
</evidence>